<protein>
    <submittedName>
        <fullName evidence="8">DNA-binding response regulator</fullName>
    </submittedName>
</protein>
<keyword evidence="1 5" id="KW-0597">Phosphoprotein</keyword>
<proteinExistence type="predicted"/>
<reference evidence="8 9" key="1">
    <citation type="submission" date="2018-05" db="EMBL/GenBank/DDBJ databases">
        <title>Rhodoferax soyangensis sp.nov., isolated from an oligotrophic freshwater lake.</title>
        <authorList>
            <person name="Park M."/>
        </authorList>
    </citation>
    <scope>NUCLEOTIDE SEQUENCE [LARGE SCALE GENOMIC DNA]</scope>
    <source>
        <strain evidence="8 9">IMCC26218</strain>
    </source>
</reference>
<dbReference type="OrthoDB" id="9816469at2"/>
<dbReference type="RefSeq" id="WP_117177233.1">
    <property type="nucleotide sequence ID" value="NZ_QFZK01000006.1"/>
</dbReference>
<name>A0A3E1RB69_9BURK</name>
<comment type="caution">
    <text evidence="8">The sequence shown here is derived from an EMBL/GenBank/DDBJ whole genome shotgun (WGS) entry which is preliminary data.</text>
</comment>
<dbReference type="InterPro" id="IPR011006">
    <property type="entry name" value="CheY-like_superfamily"/>
</dbReference>
<dbReference type="PANTHER" id="PTHR43214:SF41">
    <property type="entry name" value="NITRATE_NITRITE RESPONSE REGULATOR PROTEIN NARP"/>
    <property type="match status" value="1"/>
</dbReference>
<dbReference type="SUPFAM" id="SSF46894">
    <property type="entry name" value="C-terminal effector domain of the bipartite response regulators"/>
    <property type="match status" value="1"/>
</dbReference>
<dbReference type="Pfam" id="PF00072">
    <property type="entry name" value="Response_reg"/>
    <property type="match status" value="1"/>
</dbReference>
<dbReference type="Pfam" id="PF00196">
    <property type="entry name" value="GerE"/>
    <property type="match status" value="1"/>
</dbReference>
<organism evidence="8 9">
    <name type="scientific">Rhodoferax lacus</name>
    <dbReference type="NCBI Taxonomy" id="2184758"/>
    <lineage>
        <taxon>Bacteria</taxon>
        <taxon>Pseudomonadati</taxon>
        <taxon>Pseudomonadota</taxon>
        <taxon>Betaproteobacteria</taxon>
        <taxon>Burkholderiales</taxon>
        <taxon>Comamonadaceae</taxon>
        <taxon>Rhodoferax</taxon>
    </lineage>
</organism>
<evidence type="ECO:0000256" key="4">
    <source>
        <dbReference type="ARBA" id="ARBA00023163"/>
    </source>
</evidence>
<dbReference type="InterPro" id="IPR001789">
    <property type="entry name" value="Sig_transdc_resp-reg_receiver"/>
</dbReference>
<evidence type="ECO:0000256" key="1">
    <source>
        <dbReference type="ARBA" id="ARBA00022553"/>
    </source>
</evidence>
<dbReference type="SMART" id="SM00421">
    <property type="entry name" value="HTH_LUXR"/>
    <property type="match status" value="1"/>
</dbReference>
<gene>
    <name evidence="8" type="ORF">DIC66_11335</name>
</gene>
<keyword evidence="3 8" id="KW-0238">DNA-binding</keyword>
<feature type="domain" description="Response regulatory" evidence="7">
    <location>
        <begin position="4"/>
        <end position="120"/>
    </location>
</feature>
<dbReference type="CDD" id="cd17535">
    <property type="entry name" value="REC_NarL-like"/>
    <property type="match status" value="1"/>
</dbReference>
<accession>A0A3E1RB69</accession>
<keyword evidence="9" id="KW-1185">Reference proteome</keyword>
<dbReference type="PROSITE" id="PS50043">
    <property type="entry name" value="HTH_LUXR_2"/>
    <property type="match status" value="1"/>
</dbReference>
<feature type="modified residue" description="4-aspartylphosphate" evidence="5">
    <location>
        <position position="55"/>
    </location>
</feature>
<feature type="domain" description="HTH luxR-type" evidence="6">
    <location>
        <begin position="139"/>
        <end position="204"/>
    </location>
</feature>
<dbReference type="PROSITE" id="PS50110">
    <property type="entry name" value="RESPONSE_REGULATORY"/>
    <property type="match status" value="1"/>
</dbReference>
<evidence type="ECO:0000256" key="3">
    <source>
        <dbReference type="ARBA" id="ARBA00023125"/>
    </source>
</evidence>
<dbReference type="InterPro" id="IPR039420">
    <property type="entry name" value="WalR-like"/>
</dbReference>
<evidence type="ECO:0000256" key="2">
    <source>
        <dbReference type="ARBA" id="ARBA00023015"/>
    </source>
</evidence>
<dbReference type="Proteomes" id="UP000260665">
    <property type="component" value="Unassembled WGS sequence"/>
</dbReference>
<sequence length="206" mass="22549">MKSRLIIADDHHVVRQGLRDMVRGTQDLEVVAEASDGIQVEEVVRSTMAELLVLDIGLPLRRGIAVLERLRASGILLPVLMFSMYPASQYAGIARRAGAQGFLGKEAHATEVMRALYQVLAGGTWFPPHAKVRPKPDAVDDPFGALSPRELQVFKALLAGTSLQEQSVKLQLSTKTISTYRTRLLSKLGLRSNAELVALAICHGYH</sequence>
<dbReference type="GO" id="GO:0000160">
    <property type="term" value="P:phosphorelay signal transduction system"/>
    <property type="evidence" value="ECO:0007669"/>
    <property type="project" value="InterPro"/>
</dbReference>
<dbReference type="InterPro" id="IPR058245">
    <property type="entry name" value="NreC/VraR/RcsB-like_REC"/>
</dbReference>
<dbReference type="PRINTS" id="PR00038">
    <property type="entry name" value="HTHLUXR"/>
</dbReference>
<dbReference type="InterPro" id="IPR016032">
    <property type="entry name" value="Sig_transdc_resp-reg_C-effctor"/>
</dbReference>
<evidence type="ECO:0000259" key="6">
    <source>
        <dbReference type="PROSITE" id="PS50043"/>
    </source>
</evidence>
<dbReference type="GO" id="GO:0003677">
    <property type="term" value="F:DNA binding"/>
    <property type="evidence" value="ECO:0007669"/>
    <property type="project" value="UniProtKB-KW"/>
</dbReference>
<dbReference type="CDD" id="cd06170">
    <property type="entry name" value="LuxR_C_like"/>
    <property type="match status" value="1"/>
</dbReference>
<dbReference type="SMART" id="SM00448">
    <property type="entry name" value="REC"/>
    <property type="match status" value="1"/>
</dbReference>
<dbReference type="EMBL" id="QFZK01000006">
    <property type="protein sequence ID" value="RFO96614.1"/>
    <property type="molecule type" value="Genomic_DNA"/>
</dbReference>
<dbReference type="InterPro" id="IPR000792">
    <property type="entry name" value="Tscrpt_reg_LuxR_C"/>
</dbReference>
<evidence type="ECO:0000313" key="9">
    <source>
        <dbReference type="Proteomes" id="UP000260665"/>
    </source>
</evidence>
<keyword evidence="2" id="KW-0805">Transcription regulation</keyword>
<keyword evidence="4" id="KW-0804">Transcription</keyword>
<evidence type="ECO:0000313" key="8">
    <source>
        <dbReference type="EMBL" id="RFO96614.1"/>
    </source>
</evidence>
<dbReference type="GO" id="GO:0006355">
    <property type="term" value="P:regulation of DNA-templated transcription"/>
    <property type="evidence" value="ECO:0007669"/>
    <property type="project" value="InterPro"/>
</dbReference>
<dbReference type="Gene3D" id="3.40.50.2300">
    <property type="match status" value="1"/>
</dbReference>
<dbReference type="SUPFAM" id="SSF52172">
    <property type="entry name" value="CheY-like"/>
    <property type="match status" value="1"/>
</dbReference>
<dbReference type="AlphaFoldDB" id="A0A3E1RB69"/>
<evidence type="ECO:0000259" key="7">
    <source>
        <dbReference type="PROSITE" id="PS50110"/>
    </source>
</evidence>
<evidence type="ECO:0000256" key="5">
    <source>
        <dbReference type="PROSITE-ProRule" id="PRU00169"/>
    </source>
</evidence>
<dbReference type="PANTHER" id="PTHR43214">
    <property type="entry name" value="TWO-COMPONENT RESPONSE REGULATOR"/>
    <property type="match status" value="1"/>
</dbReference>